<dbReference type="KEGG" id="pcat:Pcatena_04530"/>
<dbReference type="EMBL" id="AP019367">
    <property type="protein sequence ID" value="BBH49866.1"/>
    <property type="molecule type" value="Genomic_DNA"/>
</dbReference>
<dbReference type="RefSeq" id="WP_172596351.1">
    <property type="nucleotide sequence ID" value="NZ_AP019367.1"/>
</dbReference>
<dbReference type="GeneID" id="88849734"/>
<dbReference type="Gene3D" id="3.40.50.300">
    <property type="entry name" value="P-loop containing nucleotide triphosphate hydrolases"/>
    <property type="match status" value="1"/>
</dbReference>
<evidence type="ECO:0000313" key="2">
    <source>
        <dbReference type="Proteomes" id="UP000273154"/>
    </source>
</evidence>
<accession>A0A3G9K0Y6</accession>
<gene>
    <name evidence="1" type="primary">xtmB</name>
    <name evidence="1" type="ORF">Pcatena_04530</name>
</gene>
<dbReference type="InterPro" id="IPR027417">
    <property type="entry name" value="P-loop_NTPase"/>
</dbReference>
<organism evidence="1 2">
    <name type="scientific">Parolsenella catena</name>
    <dbReference type="NCBI Taxonomy" id="2003188"/>
    <lineage>
        <taxon>Bacteria</taxon>
        <taxon>Bacillati</taxon>
        <taxon>Actinomycetota</taxon>
        <taxon>Coriobacteriia</taxon>
        <taxon>Coriobacteriales</taxon>
        <taxon>Atopobiaceae</taxon>
        <taxon>Parolsenella</taxon>
    </lineage>
</organism>
<reference evidence="2" key="1">
    <citation type="submission" date="2018-11" db="EMBL/GenBank/DDBJ databases">
        <title>Comparative genomics of Parolsenella catena and Libanicoccus massiliensis: Reclassification of Libanicoccus massiliensis as Parolsenella massiliensis comb. nov.</title>
        <authorList>
            <person name="Sakamoto M."/>
            <person name="Ikeyama N."/>
            <person name="Murakami T."/>
            <person name="Mori H."/>
            <person name="Yuki M."/>
            <person name="Ohkuma M."/>
        </authorList>
    </citation>
    <scope>NUCLEOTIDE SEQUENCE [LARGE SCALE GENOMIC DNA]</scope>
    <source>
        <strain evidence="2">JCM 31932</strain>
    </source>
</reference>
<protein>
    <submittedName>
        <fullName evidence="1">Phage terminase</fullName>
    </submittedName>
</protein>
<keyword evidence="2" id="KW-1185">Reference proteome</keyword>
<dbReference type="Proteomes" id="UP000273154">
    <property type="component" value="Chromosome"/>
</dbReference>
<evidence type="ECO:0000313" key="1">
    <source>
        <dbReference type="EMBL" id="BBH49866.1"/>
    </source>
</evidence>
<sequence>MLDEVLDFAALIGYGVGEWQMTPLADWSRIDSRGKWVHRRCGLSVPRQAGKSHDAIIWVAFLVLIMGYSVLWTDHNYSTTCEMLARFRKILGKRAGDPDAPRAINRRVKDAKSKTAQESFEFTNGGVLCFSTRTDSASLGYSFDVIVYDEAQLLTKAQAQTLNPTTTHSPHKNSQLIYVGTPTRAGSAADRFVELRAEAWSDAPDDDLCWLEYGADEVGDPMDESRWYGVNPSLAEGLVEIEDVRTGVRGMKGDTLGIAQEYLGYWLPPQEQVEPPLIGEDLWRETEINPSAAASMPLGKVAFGVKFSSDGSSVSVAVAAEGPRCPHVELPFCEPTSKGIMQLVAWLAVRASMACSVCVDGKSGAGLLCSELEELGVPKGYVIRPTAADAVTAASLVHDAARAGRLTHIPCPALDLSAATSTRRAIGHAGGWGFGGENSSPIEAAGLALFALSSSRRTPGRKATVH</sequence>
<proteinExistence type="predicted"/>
<name>A0A3G9K0Y6_9ACTN</name>
<dbReference type="AlphaFoldDB" id="A0A3G9K0Y6"/>